<keyword evidence="2" id="KW-0732">Signal</keyword>
<protein>
    <submittedName>
        <fullName evidence="3">Uncharacterized protein</fullName>
    </submittedName>
</protein>
<organism evidence="3 4">
    <name type="scientific">Luteolibacter ambystomatis</name>
    <dbReference type="NCBI Taxonomy" id="2824561"/>
    <lineage>
        <taxon>Bacteria</taxon>
        <taxon>Pseudomonadati</taxon>
        <taxon>Verrucomicrobiota</taxon>
        <taxon>Verrucomicrobiia</taxon>
        <taxon>Verrucomicrobiales</taxon>
        <taxon>Verrucomicrobiaceae</taxon>
        <taxon>Luteolibacter</taxon>
    </lineage>
</organism>
<dbReference type="KEGG" id="lamb:KBB96_01460"/>
<dbReference type="AlphaFoldDB" id="A0A975J052"/>
<evidence type="ECO:0000256" key="1">
    <source>
        <dbReference type="SAM" id="MobiDB-lite"/>
    </source>
</evidence>
<feature type="signal peptide" evidence="2">
    <location>
        <begin position="1"/>
        <end position="20"/>
    </location>
</feature>
<dbReference type="EMBL" id="CP073100">
    <property type="protein sequence ID" value="QUE51573.1"/>
    <property type="molecule type" value="Genomic_DNA"/>
</dbReference>
<gene>
    <name evidence="3" type="ORF">KBB96_01460</name>
</gene>
<name>A0A975J052_9BACT</name>
<feature type="region of interest" description="Disordered" evidence="1">
    <location>
        <begin position="157"/>
        <end position="180"/>
    </location>
</feature>
<keyword evidence="4" id="KW-1185">Reference proteome</keyword>
<evidence type="ECO:0000256" key="2">
    <source>
        <dbReference type="SAM" id="SignalP"/>
    </source>
</evidence>
<dbReference type="RefSeq" id="WP_211631712.1">
    <property type="nucleotide sequence ID" value="NZ_CP073100.1"/>
</dbReference>
<feature type="compositionally biased region" description="Polar residues" evidence="1">
    <location>
        <begin position="158"/>
        <end position="176"/>
    </location>
</feature>
<evidence type="ECO:0000313" key="3">
    <source>
        <dbReference type="EMBL" id="QUE51573.1"/>
    </source>
</evidence>
<sequence length="355" mass="37009">MKMPRMFPLALTAMTLIPMAADAVTAPQGTVLMGFRVTGGTGVGSSYVVDIGLAESYRDATGPITITNLAADLEIRFGFDWQTRTDLFYGVGACPDSNAAFHGDAEDTLYLSRPQTAENVPGTSPSINTSSGRATIAANLTDVLGVAGVSGFRYSAVSPGNSHASRQPDTDPNSWRQYMGPGGVAGKAGNTGNFDFSWSQTGGGEIEGTPDKTLSLFRISGGTAATYLGYFKIQGNGDVVYTPAPSSVNYTTWAATNAGGQSYDQDFDGDGISNGVEFFTGTPGNASTSHIGVTNGHVIWPRATGRTVTTVFVQTSTNLQTWTDVGSNLAGGTGSIDFTLPTGQSKIFARLRVVP</sequence>
<dbReference type="Proteomes" id="UP000676169">
    <property type="component" value="Chromosome"/>
</dbReference>
<proteinExistence type="predicted"/>
<evidence type="ECO:0000313" key="4">
    <source>
        <dbReference type="Proteomes" id="UP000676169"/>
    </source>
</evidence>
<accession>A0A975J052</accession>
<reference evidence="3" key="1">
    <citation type="submission" date="2021-04" db="EMBL/GenBank/DDBJ databases">
        <title>Luteolibacter sp. 32A isolated from the skin of an Anderson's salamander (Ambystoma andersonii).</title>
        <authorList>
            <person name="Spergser J."/>
            <person name="Busse H.-J."/>
        </authorList>
    </citation>
    <scope>NUCLEOTIDE SEQUENCE</scope>
    <source>
        <strain evidence="3">32A</strain>
    </source>
</reference>
<feature type="chain" id="PRO_5037884400" evidence="2">
    <location>
        <begin position="21"/>
        <end position="355"/>
    </location>
</feature>